<dbReference type="InterPro" id="IPR051393">
    <property type="entry name" value="ABC_transporter_permease"/>
</dbReference>
<feature type="transmembrane region" description="Helical" evidence="7">
    <location>
        <begin position="178"/>
        <end position="206"/>
    </location>
</feature>
<sequence length="317" mass="34276">MFVEVPTAASARGASEPRPPRRGPSMRRHLVPLAYLAPAAVLLVLWIYKPLAETVGLSFYRWNMIPTTPKVPAGLDNYATVLALPELHRALWNTVVYIAAFMVFSLVLPVVIALLSNQVTGRAKTFYQALIFVPFLVTPVASSAIWRWLFAPESGTVPRVAATLGFQMGDVFRDPNTALIGVVVVVGWQMLGFGVLVVSAGMAGINPDYAAAASLDGASRATITRRIVLPLLSPTLVFLALMTILLGAQWAYPVVDILTQGGPSGSTTNIYYLLYEFGFRNFDAGLSAAAGTLFFLGFGLVALVFVRVSDRLSFYDN</sequence>
<keyword evidence="5 7" id="KW-1133">Transmembrane helix</keyword>
<evidence type="ECO:0000313" key="11">
    <source>
        <dbReference type="Proteomes" id="UP001501183"/>
    </source>
</evidence>
<evidence type="ECO:0000259" key="9">
    <source>
        <dbReference type="PROSITE" id="PS50928"/>
    </source>
</evidence>
<dbReference type="Pfam" id="PF00528">
    <property type="entry name" value="BPD_transp_1"/>
    <property type="match status" value="1"/>
</dbReference>
<dbReference type="InterPro" id="IPR035906">
    <property type="entry name" value="MetI-like_sf"/>
</dbReference>
<feature type="domain" description="ABC transmembrane type-1" evidence="9">
    <location>
        <begin position="91"/>
        <end position="305"/>
    </location>
</feature>
<evidence type="ECO:0000256" key="3">
    <source>
        <dbReference type="ARBA" id="ARBA00022475"/>
    </source>
</evidence>
<keyword evidence="3" id="KW-1003">Cell membrane</keyword>
<dbReference type="PANTHER" id="PTHR30193">
    <property type="entry name" value="ABC TRANSPORTER PERMEASE PROTEIN"/>
    <property type="match status" value="1"/>
</dbReference>
<comment type="similarity">
    <text evidence="7">Belongs to the binding-protein-dependent transport system permease family.</text>
</comment>
<dbReference type="InterPro" id="IPR000515">
    <property type="entry name" value="MetI-like"/>
</dbReference>
<dbReference type="CDD" id="cd06261">
    <property type="entry name" value="TM_PBP2"/>
    <property type="match status" value="1"/>
</dbReference>
<accession>A0ABP8P906</accession>
<dbReference type="SUPFAM" id="SSF161098">
    <property type="entry name" value="MetI-like"/>
    <property type="match status" value="1"/>
</dbReference>
<evidence type="ECO:0000256" key="4">
    <source>
        <dbReference type="ARBA" id="ARBA00022692"/>
    </source>
</evidence>
<evidence type="ECO:0000256" key="1">
    <source>
        <dbReference type="ARBA" id="ARBA00004651"/>
    </source>
</evidence>
<feature type="transmembrane region" description="Helical" evidence="7">
    <location>
        <begin position="227"/>
        <end position="252"/>
    </location>
</feature>
<evidence type="ECO:0000256" key="2">
    <source>
        <dbReference type="ARBA" id="ARBA00022448"/>
    </source>
</evidence>
<feature type="transmembrane region" description="Helical" evidence="7">
    <location>
        <begin position="94"/>
        <end position="115"/>
    </location>
</feature>
<dbReference type="EMBL" id="BAABFB010000050">
    <property type="protein sequence ID" value="GAA4482483.1"/>
    <property type="molecule type" value="Genomic_DNA"/>
</dbReference>
<keyword evidence="4 7" id="KW-0812">Transmembrane</keyword>
<feature type="transmembrane region" description="Helical" evidence="7">
    <location>
        <begin position="30"/>
        <end position="48"/>
    </location>
</feature>
<protein>
    <submittedName>
        <fullName evidence="10">Sugar ABC transporter permease</fullName>
    </submittedName>
</protein>
<comment type="subcellular location">
    <subcellularLocation>
        <location evidence="1 7">Cell membrane</location>
        <topology evidence="1 7">Multi-pass membrane protein</topology>
    </subcellularLocation>
</comment>
<proteinExistence type="inferred from homology"/>
<evidence type="ECO:0000313" key="10">
    <source>
        <dbReference type="EMBL" id="GAA4482483.1"/>
    </source>
</evidence>
<evidence type="ECO:0000256" key="7">
    <source>
        <dbReference type="RuleBase" id="RU363032"/>
    </source>
</evidence>
<dbReference type="RefSeq" id="WP_345346994.1">
    <property type="nucleotide sequence ID" value="NZ_BAABFB010000050.1"/>
</dbReference>
<evidence type="ECO:0000256" key="5">
    <source>
        <dbReference type="ARBA" id="ARBA00022989"/>
    </source>
</evidence>
<keyword evidence="11" id="KW-1185">Reference proteome</keyword>
<feature type="region of interest" description="Disordered" evidence="8">
    <location>
        <begin position="1"/>
        <end position="25"/>
    </location>
</feature>
<keyword evidence="6 7" id="KW-0472">Membrane</keyword>
<gene>
    <name evidence="10" type="ORF">GCM10023094_32460</name>
</gene>
<dbReference type="Gene3D" id="1.10.3720.10">
    <property type="entry name" value="MetI-like"/>
    <property type="match status" value="1"/>
</dbReference>
<evidence type="ECO:0000256" key="8">
    <source>
        <dbReference type="SAM" id="MobiDB-lite"/>
    </source>
</evidence>
<reference evidence="11" key="1">
    <citation type="journal article" date="2019" name="Int. J. Syst. Evol. Microbiol.">
        <title>The Global Catalogue of Microorganisms (GCM) 10K type strain sequencing project: providing services to taxonomists for standard genome sequencing and annotation.</title>
        <authorList>
            <consortium name="The Broad Institute Genomics Platform"/>
            <consortium name="The Broad Institute Genome Sequencing Center for Infectious Disease"/>
            <person name="Wu L."/>
            <person name="Ma J."/>
        </authorList>
    </citation>
    <scope>NUCLEOTIDE SEQUENCE [LARGE SCALE GENOMIC DNA]</scope>
    <source>
        <strain evidence="11">JCM 32206</strain>
    </source>
</reference>
<feature type="transmembrane region" description="Helical" evidence="7">
    <location>
        <begin position="284"/>
        <end position="306"/>
    </location>
</feature>
<evidence type="ECO:0000256" key="6">
    <source>
        <dbReference type="ARBA" id="ARBA00023136"/>
    </source>
</evidence>
<comment type="caution">
    <text evidence="10">The sequence shown here is derived from an EMBL/GenBank/DDBJ whole genome shotgun (WGS) entry which is preliminary data.</text>
</comment>
<dbReference type="PROSITE" id="PS50928">
    <property type="entry name" value="ABC_TM1"/>
    <property type="match status" value="1"/>
</dbReference>
<organism evidence="10 11">
    <name type="scientific">Rhodococcus olei</name>
    <dbReference type="NCBI Taxonomy" id="2161675"/>
    <lineage>
        <taxon>Bacteria</taxon>
        <taxon>Bacillati</taxon>
        <taxon>Actinomycetota</taxon>
        <taxon>Actinomycetes</taxon>
        <taxon>Mycobacteriales</taxon>
        <taxon>Nocardiaceae</taxon>
        <taxon>Rhodococcus</taxon>
    </lineage>
</organism>
<dbReference type="PANTHER" id="PTHR30193:SF45">
    <property type="entry name" value="ABC TRANSPORTER PERMEASE PROTEIN"/>
    <property type="match status" value="1"/>
</dbReference>
<keyword evidence="2 7" id="KW-0813">Transport</keyword>
<feature type="transmembrane region" description="Helical" evidence="7">
    <location>
        <begin position="127"/>
        <end position="149"/>
    </location>
</feature>
<dbReference type="Proteomes" id="UP001501183">
    <property type="component" value="Unassembled WGS sequence"/>
</dbReference>
<name>A0ABP8P906_9NOCA</name>